<keyword evidence="5" id="KW-0653">Protein transport</keyword>
<keyword evidence="9" id="KW-1185">Reference proteome</keyword>
<dbReference type="InterPro" id="IPR018035">
    <property type="entry name" value="Flagellar_FliH/T3SS_HrpE"/>
</dbReference>
<dbReference type="HOGENOM" id="CLU_1201201_0_0_1"/>
<keyword evidence="4" id="KW-1005">Bacterial flagellum biogenesis</keyword>
<organism evidence="8 9">
    <name type="scientific">Trichoplax adhaerens</name>
    <name type="common">Trichoplax reptans</name>
    <dbReference type="NCBI Taxonomy" id="10228"/>
    <lineage>
        <taxon>Eukaryota</taxon>
        <taxon>Metazoa</taxon>
        <taxon>Placozoa</taxon>
        <taxon>Uniplacotomia</taxon>
        <taxon>Trichoplacea</taxon>
        <taxon>Trichoplacidae</taxon>
        <taxon>Trichoplax</taxon>
    </lineage>
</organism>
<evidence type="ECO:0000313" key="8">
    <source>
        <dbReference type="EMBL" id="EDV18453.1"/>
    </source>
</evidence>
<dbReference type="GO" id="GO:0005829">
    <property type="term" value="C:cytosol"/>
    <property type="evidence" value="ECO:0000318"/>
    <property type="project" value="GO_Central"/>
</dbReference>
<evidence type="ECO:0000256" key="2">
    <source>
        <dbReference type="ARBA" id="ARBA00006602"/>
    </source>
</evidence>
<feature type="domain" description="Flagellar assembly protein FliH/Type III secretion system HrpE" evidence="7">
    <location>
        <begin position="98"/>
        <end position="212"/>
    </location>
</feature>
<comment type="similarity">
    <text evidence="2">Belongs to the FliH family.</text>
</comment>
<dbReference type="PANTHER" id="PTHR34982:SF1">
    <property type="entry name" value="FLAGELLAR ASSEMBLY PROTEIN FLIH"/>
    <property type="match status" value="1"/>
</dbReference>
<evidence type="ECO:0000256" key="6">
    <source>
        <dbReference type="ARBA" id="ARBA00023225"/>
    </source>
</evidence>
<gene>
    <name evidence="8" type="ORF">TRIADDRAFT_63028</name>
</gene>
<evidence type="ECO:0000259" key="7">
    <source>
        <dbReference type="Pfam" id="PF02108"/>
    </source>
</evidence>
<accession>B3SFP2</accession>
<sequence>MKELEVKKFTFYNFNDDISIEEDATKKNIKDEYTGKDLKVTSDILAKKEIVVEQDHYTKEKIEILKVESFNKGWSECEVAQKKLLDKVKKDNIYNILEKIDANLANINETIESRYENLANDCVELSYIIAEKLVGKLNKKFPNEAILEFLSNNLPLLSHASEIKIMVNPDNFIQIEDYLKNLHKDSMIKIKLIKDDSISINDCKIDWGNGVIKKDTKKVKEDLEEIFKNNL</sequence>
<dbReference type="InterPro" id="IPR051472">
    <property type="entry name" value="T3SS_Stator/FliH"/>
</dbReference>
<keyword evidence="3" id="KW-0813">Transport</keyword>
<dbReference type="AlphaFoldDB" id="B3SFP2"/>
<dbReference type="Proteomes" id="UP000009022">
    <property type="component" value="Unassembled WGS sequence"/>
</dbReference>
<comment type="function">
    <text evidence="1">Needed for flagellar regrowth and assembly.</text>
</comment>
<evidence type="ECO:0000256" key="3">
    <source>
        <dbReference type="ARBA" id="ARBA00022448"/>
    </source>
</evidence>
<evidence type="ECO:0000313" key="9">
    <source>
        <dbReference type="Proteomes" id="UP000009022"/>
    </source>
</evidence>
<dbReference type="Pfam" id="PF02108">
    <property type="entry name" value="FliH"/>
    <property type="match status" value="1"/>
</dbReference>
<dbReference type="KEGG" id="tad:TRIADDRAFT_63028"/>
<proteinExistence type="inferred from homology"/>
<dbReference type="PANTHER" id="PTHR34982">
    <property type="entry name" value="YOP PROTEINS TRANSLOCATION PROTEIN L"/>
    <property type="match status" value="1"/>
</dbReference>
<dbReference type="GO" id="GO:0015031">
    <property type="term" value="P:protein transport"/>
    <property type="evidence" value="ECO:0007669"/>
    <property type="project" value="UniProtKB-KW"/>
</dbReference>
<dbReference type="PhylomeDB" id="B3SFP2"/>
<reference evidence="8 9" key="1">
    <citation type="journal article" date="2008" name="Nature">
        <title>The Trichoplax genome and the nature of placozoans.</title>
        <authorList>
            <person name="Srivastava M."/>
            <person name="Begovic E."/>
            <person name="Chapman J."/>
            <person name="Putnam N.H."/>
            <person name="Hellsten U."/>
            <person name="Kawashima T."/>
            <person name="Kuo A."/>
            <person name="Mitros T."/>
            <person name="Salamov A."/>
            <person name="Carpenter M.L."/>
            <person name="Signorovitch A.Y."/>
            <person name="Moreno M.A."/>
            <person name="Kamm K."/>
            <person name="Grimwood J."/>
            <person name="Schmutz J."/>
            <person name="Shapiro H."/>
            <person name="Grigoriev I.V."/>
            <person name="Buss L.W."/>
            <person name="Schierwater B."/>
            <person name="Dellaporta S.L."/>
            <person name="Rokhsar D.S."/>
        </authorList>
    </citation>
    <scope>NUCLEOTIDE SEQUENCE [LARGE SCALE GENOMIC DNA]</scope>
    <source>
        <strain evidence="8 9">Grell-BS-1999</strain>
    </source>
</reference>
<evidence type="ECO:0000256" key="4">
    <source>
        <dbReference type="ARBA" id="ARBA00022795"/>
    </source>
</evidence>
<name>B3SFP2_TRIAD</name>
<evidence type="ECO:0000256" key="5">
    <source>
        <dbReference type="ARBA" id="ARBA00022927"/>
    </source>
</evidence>
<dbReference type="InParanoid" id="B3SFP2"/>
<evidence type="ECO:0000256" key="1">
    <source>
        <dbReference type="ARBA" id="ARBA00003041"/>
    </source>
</evidence>
<keyword evidence="6" id="KW-1006">Bacterial flagellum protein export</keyword>
<dbReference type="EMBL" id="DS986504">
    <property type="protein sequence ID" value="EDV18453.1"/>
    <property type="molecule type" value="Genomic_DNA"/>
</dbReference>
<protein>
    <recommendedName>
        <fullName evidence="7">Flagellar assembly protein FliH/Type III secretion system HrpE domain-containing protein</fullName>
    </recommendedName>
</protein>